<feature type="region of interest" description="Disordered" evidence="1">
    <location>
        <begin position="1"/>
        <end position="98"/>
    </location>
</feature>
<dbReference type="AlphaFoldDB" id="W7HVA7"/>
<evidence type="ECO:0000256" key="1">
    <source>
        <dbReference type="SAM" id="MobiDB-lite"/>
    </source>
</evidence>
<reference evidence="2 3" key="1">
    <citation type="submission" date="2013-05" db="EMBL/GenBank/DDBJ databases">
        <title>Drechslerella stenobrocha genome reveals carnivorous origination and mechanical trapping mechanism of predatory fungi.</title>
        <authorList>
            <person name="Liu X."/>
            <person name="Zhang W."/>
            <person name="Liu K."/>
        </authorList>
    </citation>
    <scope>NUCLEOTIDE SEQUENCE [LARGE SCALE GENOMIC DNA]</scope>
    <source>
        <strain evidence="2 3">248</strain>
    </source>
</reference>
<dbReference type="Proteomes" id="UP000024837">
    <property type="component" value="Unassembled WGS sequence"/>
</dbReference>
<protein>
    <submittedName>
        <fullName evidence="2">Uncharacterized protein</fullName>
    </submittedName>
</protein>
<evidence type="ECO:0000313" key="3">
    <source>
        <dbReference type="Proteomes" id="UP000024837"/>
    </source>
</evidence>
<sequence length="279" mass="28662">MVTTEQPAVVSGKQNKGDNDVEYGGIFLGSSSEDSASVQSEVLGKDDNDVQYAVAHAGSRQPAFGASPEHLGATHGQGDRKENVTLNPTGGASPPVSQLERNVMRERFLKPGEAAAAAAAARPSGKTTPTPIRKYTTSGLQNTTPSPEGVTGVSEGPKSVGLSFPKLLTNLTPPWKPSLATAGHTAAELVDTATQSPALSETDDARLGISNLYITAGRGEEDRGIRDASGTPADQSFDDRTPSFLTDKSADESAVDIAVSILANVDVASDGKGASSTGN</sequence>
<evidence type="ECO:0000313" key="2">
    <source>
        <dbReference type="EMBL" id="EWC43833.1"/>
    </source>
</evidence>
<feature type="compositionally biased region" description="Polar residues" evidence="1">
    <location>
        <begin position="125"/>
        <end position="146"/>
    </location>
</feature>
<proteinExistence type="predicted"/>
<feature type="compositionally biased region" description="Polar residues" evidence="1">
    <location>
        <begin position="84"/>
        <end position="98"/>
    </location>
</feature>
<accession>W7HVA7</accession>
<feature type="region of interest" description="Disordered" evidence="1">
    <location>
        <begin position="114"/>
        <end position="157"/>
    </location>
</feature>
<gene>
    <name evidence="2" type="ORF">DRE_07277</name>
</gene>
<feature type="compositionally biased region" description="Low complexity" evidence="1">
    <location>
        <begin position="30"/>
        <end position="42"/>
    </location>
</feature>
<dbReference type="HOGENOM" id="CLU_997558_0_0_1"/>
<feature type="region of interest" description="Disordered" evidence="1">
    <location>
        <begin position="218"/>
        <end position="248"/>
    </location>
</feature>
<organism evidence="2 3">
    <name type="scientific">Drechslerella stenobrocha 248</name>
    <dbReference type="NCBI Taxonomy" id="1043628"/>
    <lineage>
        <taxon>Eukaryota</taxon>
        <taxon>Fungi</taxon>
        <taxon>Dikarya</taxon>
        <taxon>Ascomycota</taxon>
        <taxon>Pezizomycotina</taxon>
        <taxon>Orbiliomycetes</taxon>
        <taxon>Orbiliales</taxon>
        <taxon>Orbiliaceae</taxon>
        <taxon>Drechslerella</taxon>
    </lineage>
</organism>
<name>W7HVA7_9PEZI</name>
<keyword evidence="3" id="KW-1185">Reference proteome</keyword>
<dbReference type="EMBL" id="KI966450">
    <property type="protein sequence ID" value="EWC43833.1"/>
    <property type="molecule type" value="Genomic_DNA"/>
</dbReference>